<sequence>MRQMRDVTYDFKKLYTLLQQLISAPDPQQLASDLIQNITEAANPLEVSMKVATSSFIYGATCEQEVLTPSEWVTTVTLAEKQNYLMAQASQLFMQISLGYEVASSQVELTVLVEGVGTGLRNVVEGNQEQGQATPPTQEILAELLLAHTAWENLALELGRAVRSAEVSAAVVAEVARLSNTAMTKMDKAMHLFVLAGQAAGTTAPVYVIDITTRQRSLVRQLAYSAMLQKHGTSAESDLDRLNKARESFMKAHWELLDGAPETSEHPALNDTTNVCIIRQMREVLTYFELVDIAALEENMADLVRLVPLTTKSMEVAVGQYEHVEAVSCESAQLSPEEWQGLLLELGRLRRLSQQVCIDFFLNSTSAETLQDARGL</sequence>
<gene>
    <name evidence="1" type="ORF">EVOR1521_LOCUS19837</name>
</gene>
<dbReference type="AlphaFoldDB" id="A0AA36N1W2"/>
<reference evidence="1" key="1">
    <citation type="submission" date="2023-08" db="EMBL/GenBank/DDBJ databases">
        <authorList>
            <person name="Chen Y."/>
            <person name="Shah S."/>
            <person name="Dougan E. K."/>
            <person name="Thang M."/>
            <person name="Chan C."/>
        </authorList>
    </citation>
    <scope>NUCLEOTIDE SEQUENCE</scope>
</reference>
<accession>A0AA36N1W2</accession>
<evidence type="ECO:0000313" key="2">
    <source>
        <dbReference type="Proteomes" id="UP001178507"/>
    </source>
</evidence>
<organism evidence="1 2">
    <name type="scientific">Effrenium voratum</name>
    <dbReference type="NCBI Taxonomy" id="2562239"/>
    <lineage>
        <taxon>Eukaryota</taxon>
        <taxon>Sar</taxon>
        <taxon>Alveolata</taxon>
        <taxon>Dinophyceae</taxon>
        <taxon>Suessiales</taxon>
        <taxon>Symbiodiniaceae</taxon>
        <taxon>Effrenium</taxon>
    </lineage>
</organism>
<keyword evidence="2" id="KW-1185">Reference proteome</keyword>
<dbReference type="Proteomes" id="UP001178507">
    <property type="component" value="Unassembled WGS sequence"/>
</dbReference>
<dbReference type="EMBL" id="CAUJNA010003146">
    <property type="protein sequence ID" value="CAJ1395405.1"/>
    <property type="molecule type" value="Genomic_DNA"/>
</dbReference>
<proteinExistence type="predicted"/>
<name>A0AA36N1W2_9DINO</name>
<evidence type="ECO:0000313" key="1">
    <source>
        <dbReference type="EMBL" id="CAJ1395405.1"/>
    </source>
</evidence>
<comment type="caution">
    <text evidence="1">The sequence shown here is derived from an EMBL/GenBank/DDBJ whole genome shotgun (WGS) entry which is preliminary data.</text>
</comment>
<protein>
    <submittedName>
        <fullName evidence="1">Uncharacterized protein</fullName>
    </submittedName>
</protein>